<keyword evidence="3" id="KW-1185">Reference proteome</keyword>
<keyword evidence="1" id="KW-0472">Membrane</keyword>
<feature type="transmembrane region" description="Helical" evidence="1">
    <location>
        <begin position="6"/>
        <end position="26"/>
    </location>
</feature>
<proteinExistence type="predicted"/>
<feature type="transmembrane region" description="Helical" evidence="1">
    <location>
        <begin position="38"/>
        <end position="60"/>
    </location>
</feature>
<dbReference type="EMBL" id="CP029487">
    <property type="protein sequence ID" value="QCT72707.1"/>
    <property type="molecule type" value="Genomic_DNA"/>
</dbReference>
<reference evidence="2 3" key="1">
    <citation type="submission" date="2018-05" db="EMBL/GenBank/DDBJ databases">
        <title>Genome comparison of Eubacterium sp.</title>
        <authorList>
            <person name="Feng Y."/>
            <person name="Sanchez-Andrea I."/>
            <person name="Stams A.J.M."/>
            <person name="De Vos W.M."/>
        </authorList>
    </citation>
    <scope>NUCLEOTIDE SEQUENCE [LARGE SCALE GENOMIC DNA]</scope>
    <source>
        <strain evidence="2 3">YI</strain>
    </source>
</reference>
<accession>A0A4P9CAS2</accession>
<sequence>MNEWDLGAMLTLTGMLTFGLILLWSIRKREKKCRSYPPWLAVQIVSILILLVCVPVYLMFSSGYSVARIFSTSLILATAIIGLERAVSKLQRHYFHWKDRKGAF</sequence>
<evidence type="ECO:0000256" key="1">
    <source>
        <dbReference type="SAM" id="Phobius"/>
    </source>
</evidence>
<evidence type="ECO:0000313" key="2">
    <source>
        <dbReference type="EMBL" id="QCT72707.1"/>
    </source>
</evidence>
<organism evidence="2 3">
    <name type="scientific">Eubacterium maltosivorans</name>
    <dbReference type="NCBI Taxonomy" id="2041044"/>
    <lineage>
        <taxon>Bacteria</taxon>
        <taxon>Bacillati</taxon>
        <taxon>Bacillota</taxon>
        <taxon>Clostridia</taxon>
        <taxon>Eubacteriales</taxon>
        <taxon>Eubacteriaceae</taxon>
        <taxon>Eubacterium</taxon>
    </lineage>
</organism>
<dbReference type="RefSeq" id="WP_074617446.1">
    <property type="nucleotide sequence ID" value="NZ_CP029487.1"/>
</dbReference>
<dbReference type="KEGG" id="emt:CPZ25_015685"/>
<gene>
    <name evidence="2" type="ORF">CPZ25_015685</name>
</gene>
<keyword evidence="1" id="KW-0812">Transmembrane</keyword>
<protein>
    <submittedName>
        <fullName evidence="2">Uncharacterized protein</fullName>
    </submittedName>
</protein>
<name>A0A4P9CAS2_EUBML</name>
<keyword evidence="1" id="KW-1133">Transmembrane helix</keyword>
<dbReference type="Proteomes" id="UP000218387">
    <property type="component" value="Chromosome"/>
</dbReference>
<feature type="transmembrane region" description="Helical" evidence="1">
    <location>
        <begin position="66"/>
        <end position="83"/>
    </location>
</feature>
<evidence type="ECO:0000313" key="3">
    <source>
        <dbReference type="Proteomes" id="UP000218387"/>
    </source>
</evidence>
<dbReference type="AlphaFoldDB" id="A0A4P9CAS2"/>